<evidence type="ECO:0008006" key="4">
    <source>
        <dbReference type="Google" id="ProtNLM"/>
    </source>
</evidence>
<name>A0A9P1N6Y3_9PELO</name>
<evidence type="ECO:0000256" key="1">
    <source>
        <dbReference type="SAM" id="Phobius"/>
    </source>
</evidence>
<gene>
    <name evidence="2" type="ORF">CAMP_LOCUS16097</name>
</gene>
<feature type="transmembrane region" description="Helical" evidence="1">
    <location>
        <begin position="199"/>
        <end position="221"/>
    </location>
</feature>
<organism evidence="2 3">
    <name type="scientific">Caenorhabditis angaria</name>
    <dbReference type="NCBI Taxonomy" id="860376"/>
    <lineage>
        <taxon>Eukaryota</taxon>
        <taxon>Metazoa</taxon>
        <taxon>Ecdysozoa</taxon>
        <taxon>Nematoda</taxon>
        <taxon>Chromadorea</taxon>
        <taxon>Rhabditida</taxon>
        <taxon>Rhabditina</taxon>
        <taxon>Rhabditomorpha</taxon>
        <taxon>Rhabditoidea</taxon>
        <taxon>Rhabditidae</taxon>
        <taxon>Peloderinae</taxon>
        <taxon>Caenorhabditis</taxon>
    </lineage>
</organism>
<keyword evidence="1" id="KW-0812">Transmembrane</keyword>
<feature type="transmembrane region" description="Helical" evidence="1">
    <location>
        <begin position="48"/>
        <end position="68"/>
    </location>
</feature>
<dbReference type="Pfam" id="PF10318">
    <property type="entry name" value="7TM_GPCR_Srh"/>
    <property type="match status" value="1"/>
</dbReference>
<proteinExistence type="predicted"/>
<keyword evidence="1" id="KW-0472">Membrane</keyword>
<protein>
    <recommendedName>
        <fullName evidence="4">Serpentine Receptor, class H</fullName>
    </recommendedName>
</protein>
<feature type="transmembrane region" description="Helical" evidence="1">
    <location>
        <begin position="21"/>
        <end position="42"/>
    </location>
</feature>
<dbReference type="InterPro" id="IPR019422">
    <property type="entry name" value="7TM_GPCR_serpentine_rcpt_Srh"/>
</dbReference>
<accession>A0A9P1N6Y3</accession>
<reference evidence="2" key="1">
    <citation type="submission" date="2022-11" db="EMBL/GenBank/DDBJ databases">
        <authorList>
            <person name="Kikuchi T."/>
        </authorList>
    </citation>
    <scope>NUCLEOTIDE SEQUENCE</scope>
    <source>
        <strain evidence="2">PS1010</strain>
    </source>
</reference>
<feature type="transmembrane region" description="Helical" evidence="1">
    <location>
        <begin position="159"/>
        <end position="179"/>
    </location>
</feature>
<evidence type="ECO:0000313" key="3">
    <source>
        <dbReference type="Proteomes" id="UP001152747"/>
    </source>
</evidence>
<dbReference type="AlphaFoldDB" id="A0A9P1N6Y3"/>
<dbReference type="EMBL" id="CANHGI010000005">
    <property type="protein sequence ID" value="CAI5453460.1"/>
    <property type="molecule type" value="Genomic_DNA"/>
</dbReference>
<keyword evidence="3" id="KW-1185">Reference proteome</keyword>
<keyword evidence="1" id="KW-1133">Transmembrane helix</keyword>
<comment type="caution">
    <text evidence="2">The sequence shown here is derived from an EMBL/GenBank/DDBJ whole genome shotgun (WGS) entry which is preliminary data.</text>
</comment>
<evidence type="ECO:0000313" key="2">
    <source>
        <dbReference type="EMBL" id="CAI5453460.1"/>
    </source>
</evidence>
<dbReference type="Proteomes" id="UP001152747">
    <property type="component" value="Unassembled WGS sequence"/>
</dbReference>
<feature type="transmembrane region" description="Helical" evidence="1">
    <location>
        <begin position="233"/>
        <end position="255"/>
    </location>
</feature>
<dbReference type="PANTHER" id="PTHR46891">
    <property type="entry name" value="SERPENTINE RECEPTOR, CLASS H-RELATED"/>
    <property type="match status" value="1"/>
</dbReference>
<sequence>MKPILILSCFRNFALDVDLTFLSMPFMLAPAPAGFSLGLLTWLKVPVFYQTLLGFYILISVISCIPSLMQNRYLQICRNSKTWSKTLQILTYLINYTTAFVALTIYLAKIPDQISAKNNLIHEFSVDFCTQKSLQNLISERDILVISLDSTDPASKTSIHSFIISLEVVYFAISTYYYLYFKYDITLSPATRKLQKNVFIATCLQITIPTISLMFPGIYLAYSSLFGYYNQNFNNFIALIFCMHGSVQTISMIFLHRPYRSFLFEETKKIHNFENNSSFWTIEKLLN</sequence>
<feature type="transmembrane region" description="Helical" evidence="1">
    <location>
        <begin position="89"/>
        <end position="108"/>
    </location>
</feature>